<proteinExistence type="predicted"/>
<dbReference type="RefSeq" id="WP_210757459.1">
    <property type="nucleotide sequence ID" value="NZ_CP060139.1"/>
</dbReference>
<dbReference type="Pfam" id="PF05635">
    <property type="entry name" value="23S_rRNA_IVP"/>
    <property type="match status" value="1"/>
</dbReference>
<organism evidence="1 2">
    <name type="scientific">Croceimicrobium hydrocarbonivorans</name>
    <dbReference type="NCBI Taxonomy" id="2761580"/>
    <lineage>
        <taxon>Bacteria</taxon>
        <taxon>Pseudomonadati</taxon>
        <taxon>Bacteroidota</taxon>
        <taxon>Flavobacteriia</taxon>
        <taxon>Flavobacteriales</taxon>
        <taxon>Owenweeksiaceae</taxon>
        <taxon>Croceimicrobium</taxon>
    </lineage>
</organism>
<evidence type="ECO:0000313" key="1">
    <source>
        <dbReference type="EMBL" id="QNR22891.1"/>
    </source>
</evidence>
<dbReference type="NCBIfam" id="TIGR02436">
    <property type="entry name" value="four helix bundle protein"/>
    <property type="match status" value="1"/>
</dbReference>
<dbReference type="InterPro" id="IPR036583">
    <property type="entry name" value="23S_rRNA_IVS_sf"/>
</dbReference>
<dbReference type="CDD" id="cd16377">
    <property type="entry name" value="23S_rRNA_IVP_like"/>
    <property type="match status" value="1"/>
</dbReference>
<evidence type="ECO:0000313" key="2">
    <source>
        <dbReference type="Proteomes" id="UP000516305"/>
    </source>
</evidence>
<dbReference type="Gene3D" id="1.20.1440.60">
    <property type="entry name" value="23S rRNA-intervening sequence"/>
    <property type="match status" value="1"/>
</dbReference>
<keyword evidence="2" id="KW-1185">Reference proteome</keyword>
<reference evidence="1 2" key="1">
    <citation type="submission" date="2020-08" db="EMBL/GenBank/DDBJ databases">
        <title>Croceimicrobium hydrocarbonivorans gen. nov., sp. nov., a novel marine bacterium isolated from a bacterial consortium that degrades polyethylene terephthalate.</title>
        <authorList>
            <person name="Liu R."/>
        </authorList>
    </citation>
    <scope>NUCLEOTIDE SEQUENCE [LARGE SCALE GENOMIC DNA]</scope>
    <source>
        <strain evidence="1 2">A20-9</strain>
    </source>
</reference>
<dbReference type="SUPFAM" id="SSF158446">
    <property type="entry name" value="IVS-encoded protein-like"/>
    <property type="match status" value="1"/>
</dbReference>
<accession>A0A7H0VAZ3</accession>
<dbReference type="Proteomes" id="UP000516305">
    <property type="component" value="Chromosome"/>
</dbReference>
<dbReference type="PANTHER" id="PTHR38471:SF2">
    <property type="entry name" value="FOUR HELIX BUNDLE PROTEIN"/>
    <property type="match status" value="1"/>
</dbReference>
<gene>
    <name evidence="1" type="ORF">H4K34_10930</name>
</gene>
<sequence>MHNYRELILWRKSRSLVKKVYQLLPELPEIERFGLRSQIGRAAISIPSNIAEGAGRNSNKEFVKFLSIAQGSSYELATQLYLATDLGYFKMTSLEELFSDLDEIQKINRTLQNKFQTL</sequence>
<dbReference type="PANTHER" id="PTHR38471">
    <property type="entry name" value="FOUR HELIX BUNDLE PROTEIN"/>
    <property type="match status" value="1"/>
</dbReference>
<dbReference type="KEGG" id="chyd:H4K34_10930"/>
<dbReference type="EMBL" id="CP060139">
    <property type="protein sequence ID" value="QNR22891.1"/>
    <property type="molecule type" value="Genomic_DNA"/>
</dbReference>
<protein>
    <submittedName>
        <fullName evidence="1">Four helix bundle protein</fullName>
    </submittedName>
</protein>
<dbReference type="AlphaFoldDB" id="A0A7H0VAZ3"/>
<dbReference type="InterPro" id="IPR012657">
    <property type="entry name" value="23S_rRNA-intervening_sequence"/>
</dbReference>
<name>A0A7H0VAZ3_9FLAO</name>